<dbReference type="RefSeq" id="WP_089211476.1">
    <property type="nucleotide sequence ID" value="NZ_FZOD01000048.1"/>
</dbReference>
<dbReference type="Gene3D" id="1.20.1260.10">
    <property type="match status" value="1"/>
</dbReference>
<evidence type="ECO:0000259" key="2">
    <source>
        <dbReference type="Pfam" id="PF03713"/>
    </source>
</evidence>
<reference evidence="3 4" key="1">
    <citation type="submission" date="2017-06" db="EMBL/GenBank/DDBJ databases">
        <authorList>
            <person name="Kim H.J."/>
            <person name="Triplett B.A."/>
        </authorList>
    </citation>
    <scope>NUCLEOTIDE SEQUENCE [LARGE SCALE GENOMIC DNA]</scope>
    <source>
        <strain evidence="3 4">CGMCC 4.2132</strain>
    </source>
</reference>
<feature type="region of interest" description="Disordered" evidence="1">
    <location>
        <begin position="30"/>
        <end position="57"/>
    </location>
</feature>
<dbReference type="EMBL" id="FZOD01000048">
    <property type="protein sequence ID" value="SNT47857.1"/>
    <property type="molecule type" value="Genomic_DNA"/>
</dbReference>
<protein>
    <submittedName>
        <fullName evidence="3">Uncharacterized conserved protein, DUF305 family</fullName>
    </submittedName>
</protein>
<feature type="domain" description="DUF305" evidence="2">
    <location>
        <begin position="68"/>
        <end position="206"/>
    </location>
</feature>
<dbReference type="Pfam" id="PF03713">
    <property type="entry name" value="DUF305"/>
    <property type="match status" value="1"/>
</dbReference>
<evidence type="ECO:0000313" key="3">
    <source>
        <dbReference type="EMBL" id="SNT47857.1"/>
    </source>
</evidence>
<feature type="compositionally biased region" description="Low complexity" evidence="1">
    <location>
        <begin position="47"/>
        <end position="57"/>
    </location>
</feature>
<dbReference type="Proteomes" id="UP000198282">
    <property type="component" value="Unassembled WGS sequence"/>
</dbReference>
<evidence type="ECO:0000313" key="4">
    <source>
        <dbReference type="Proteomes" id="UP000198282"/>
    </source>
</evidence>
<evidence type="ECO:0000256" key="1">
    <source>
        <dbReference type="SAM" id="MobiDB-lite"/>
    </source>
</evidence>
<gene>
    <name evidence="3" type="ORF">SAMN05216276_104857</name>
</gene>
<dbReference type="AlphaFoldDB" id="A0A239MYJ0"/>
<dbReference type="InterPro" id="IPR012347">
    <property type="entry name" value="Ferritin-like"/>
</dbReference>
<accession>A0A239MYJ0</accession>
<name>A0A239MYJ0_9ACTN</name>
<organism evidence="3 4">
    <name type="scientific">Streptosporangium subroseum</name>
    <dbReference type="NCBI Taxonomy" id="106412"/>
    <lineage>
        <taxon>Bacteria</taxon>
        <taxon>Bacillati</taxon>
        <taxon>Actinomycetota</taxon>
        <taxon>Actinomycetes</taxon>
        <taxon>Streptosporangiales</taxon>
        <taxon>Streptosporangiaceae</taxon>
        <taxon>Streptosporangium</taxon>
    </lineage>
</organism>
<proteinExistence type="predicted"/>
<dbReference type="OrthoDB" id="26872at2"/>
<keyword evidence="4" id="KW-1185">Reference proteome</keyword>
<sequence>MKAATIGVPVLVILTVVLVARCVAVGPAEHTAGSHLPPPGGQATISAPAGTTGTAPTGAAPGSYNATDIAWLQLMIPMTDQAQRLLELAPAKTSNPRLTRFAADNVADRRTTLQQLRDLLRRSGVPESNEHEGHDIPGMVIPADFALLNRAEGAAFDRLFTKDAREYLTQSALVARGEQKSGADQDTKAFAATLEKAHTAQLTQLEP</sequence>
<dbReference type="InterPro" id="IPR005183">
    <property type="entry name" value="DUF305_CopM-like"/>
</dbReference>